<accession>A0AAN9XNS2</accession>
<protein>
    <submittedName>
        <fullName evidence="1">Uncharacterized protein</fullName>
    </submittedName>
</protein>
<keyword evidence="2" id="KW-1185">Reference proteome</keyword>
<reference evidence="1 2" key="1">
    <citation type="submission" date="2024-01" db="EMBL/GenBank/DDBJ databases">
        <title>The genomes of 5 underutilized Papilionoideae crops provide insights into root nodulation and disease resistanc.</title>
        <authorList>
            <person name="Jiang F."/>
        </authorList>
    </citation>
    <scope>NUCLEOTIDE SEQUENCE [LARGE SCALE GENOMIC DNA]</scope>
    <source>
        <strain evidence="1">DUOXIRENSHENG_FW03</strain>
        <tissue evidence="1">Leaves</tissue>
    </source>
</reference>
<evidence type="ECO:0000313" key="2">
    <source>
        <dbReference type="Proteomes" id="UP001386955"/>
    </source>
</evidence>
<name>A0AAN9XNS2_PSOTE</name>
<dbReference type="EMBL" id="JAYMYS010000003">
    <property type="protein sequence ID" value="KAK7400883.1"/>
    <property type="molecule type" value="Genomic_DNA"/>
</dbReference>
<gene>
    <name evidence="1" type="ORF">VNO78_12192</name>
</gene>
<proteinExistence type="predicted"/>
<dbReference type="AlphaFoldDB" id="A0AAN9XNS2"/>
<evidence type="ECO:0000313" key="1">
    <source>
        <dbReference type="EMBL" id="KAK7400883.1"/>
    </source>
</evidence>
<sequence length="226" mass="25350">MEVTTSSSVTLGADDHDLCRRFDMKNHKYSGNDPCHRTCGVVGWCNGLVCLEAFEFTDNSVLYTFLQWNPATRKTYADPHCVLVLPAEGYGSGACGFGYDNLSRAYKLVLINFCLTSPETIETRIDSMFCYIKPVSILENGAVLMIHRTHCRELRQLGRHWTAILYSGTDKTVKHAEISGNTLRKTYKEEQVFTFSPFQSLVIRLPVKSSMTSFPAESCSGMDSRG</sequence>
<organism evidence="1 2">
    <name type="scientific">Psophocarpus tetragonolobus</name>
    <name type="common">Winged bean</name>
    <name type="synonym">Dolichos tetragonolobus</name>
    <dbReference type="NCBI Taxonomy" id="3891"/>
    <lineage>
        <taxon>Eukaryota</taxon>
        <taxon>Viridiplantae</taxon>
        <taxon>Streptophyta</taxon>
        <taxon>Embryophyta</taxon>
        <taxon>Tracheophyta</taxon>
        <taxon>Spermatophyta</taxon>
        <taxon>Magnoliopsida</taxon>
        <taxon>eudicotyledons</taxon>
        <taxon>Gunneridae</taxon>
        <taxon>Pentapetalae</taxon>
        <taxon>rosids</taxon>
        <taxon>fabids</taxon>
        <taxon>Fabales</taxon>
        <taxon>Fabaceae</taxon>
        <taxon>Papilionoideae</taxon>
        <taxon>50 kb inversion clade</taxon>
        <taxon>NPAAA clade</taxon>
        <taxon>indigoferoid/millettioid clade</taxon>
        <taxon>Phaseoleae</taxon>
        <taxon>Psophocarpus</taxon>
    </lineage>
</organism>
<dbReference type="Proteomes" id="UP001386955">
    <property type="component" value="Unassembled WGS sequence"/>
</dbReference>
<comment type="caution">
    <text evidence="1">The sequence shown here is derived from an EMBL/GenBank/DDBJ whole genome shotgun (WGS) entry which is preliminary data.</text>
</comment>